<evidence type="ECO:0000256" key="7">
    <source>
        <dbReference type="SAM" id="Phobius"/>
    </source>
</evidence>
<evidence type="ECO:0000313" key="8">
    <source>
        <dbReference type="EMBL" id="RQD88229.1"/>
    </source>
</evidence>
<keyword evidence="4 7" id="KW-0812">Transmembrane</keyword>
<comment type="subcellular location">
    <subcellularLocation>
        <location evidence="1">Cell membrane</location>
        <topology evidence="1">Multi-pass membrane protein</topology>
    </subcellularLocation>
</comment>
<evidence type="ECO:0000256" key="3">
    <source>
        <dbReference type="ARBA" id="ARBA00022475"/>
    </source>
</evidence>
<evidence type="ECO:0000256" key="4">
    <source>
        <dbReference type="ARBA" id="ARBA00022692"/>
    </source>
</evidence>
<feature type="transmembrane region" description="Helical" evidence="7">
    <location>
        <begin position="24"/>
        <end position="42"/>
    </location>
</feature>
<evidence type="ECO:0000256" key="1">
    <source>
        <dbReference type="ARBA" id="ARBA00004651"/>
    </source>
</evidence>
<comment type="similarity">
    <text evidence="2">Belongs to the UPF0718 family.</text>
</comment>
<keyword evidence="6 7" id="KW-0472">Membrane</keyword>
<dbReference type="PANTHER" id="PTHR34184">
    <property type="entry name" value="UPF0718 PROTEIN YCGR"/>
    <property type="match status" value="1"/>
</dbReference>
<accession>A0A3R7VTZ0</accession>
<reference evidence="8 9" key="1">
    <citation type="submission" date="2018-08" db="EMBL/GenBank/DDBJ databases">
        <title>The metabolism and importance of syntrophic acetate oxidation coupled to methane or sulfide production in haloalkaline environments.</title>
        <authorList>
            <person name="Timmers P.H.A."/>
            <person name="Vavourakis C.D."/>
            <person name="Sorokin D.Y."/>
            <person name="Sinninghe Damste J.S."/>
            <person name="Muyzer G."/>
            <person name="Stams A.J.M."/>
            <person name="Plugge C.M."/>
        </authorList>
    </citation>
    <scope>NUCLEOTIDE SEQUENCE [LARGE SCALE GENOMIC DNA]</scope>
    <source>
        <strain evidence="8">MSAO_Arc3</strain>
    </source>
</reference>
<feature type="transmembrane region" description="Helical" evidence="7">
    <location>
        <begin position="304"/>
        <end position="322"/>
    </location>
</feature>
<keyword evidence="3" id="KW-1003">Cell membrane</keyword>
<evidence type="ECO:0000313" key="9">
    <source>
        <dbReference type="Proteomes" id="UP000284763"/>
    </source>
</evidence>
<evidence type="ECO:0000256" key="2">
    <source>
        <dbReference type="ARBA" id="ARBA00006386"/>
    </source>
</evidence>
<gene>
    <name evidence="8" type="ORF">D5R95_02990</name>
</gene>
<dbReference type="Pfam" id="PF03773">
    <property type="entry name" value="ArsP_1"/>
    <property type="match status" value="1"/>
</dbReference>
<feature type="transmembrane region" description="Helical" evidence="7">
    <location>
        <begin position="212"/>
        <end position="229"/>
    </location>
</feature>
<dbReference type="EMBL" id="QZAB01000204">
    <property type="protein sequence ID" value="RQD88229.1"/>
    <property type="molecule type" value="Genomic_DNA"/>
</dbReference>
<feature type="transmembrane region" description="Helical" evidence="7">
    <location>
        <begin position="263"/>
        <end position="284"/>
    </location>
</feature>
<dbReference type="InterPro" id="IPR005524">
    <property type="entry name" value="DUF318"/>
</dbReference>
<dbReference type="NCBIfam" id="NF033936">
    <property type="entry name" value="CuZnOut_SO0444"/>
    <property type="match status" value="1"/>
</dbReference>
<evidence type="ECO:0000256" key="5">
    <source>
        <dbReference type="ARBA" id="ARBA00022989"/>
    </source>
</evidence>
<name>A0A3R7VTZ0_9EURY</name>
<dbReference type="PANTHER" id="PTHR34184:SF4">
    <property type="entry name" value="UPF0718 PROTEIN YCGR"/>
    <property type="match status" value="1"/>
</dbReference>
<dbReference type="Proteomes" id="UP000284763">
    <property type="component" value="Unassembled WGS sequence"/>
</dbReference>
<comment type="caution">
    <text evidence="8">The sequence shown here is derived from an EMBL/GenBank/DDBJ whole genome shotgun (WGS) entry which is preliminary data.</text>
</comment>
<dbReference type="InterPro" id="IPR052923">
    <property type="entry name" value="UPF0718"/>
</dbReference>
<sequence>MYIEFILNSVIGTLVESWIIFKEAAPYLLLGFGIAGILKVFLPDEKIVQYLGTSAGKIKSSIYAAIAGIPLPLCSCGVVPTALSLRERGATKGASLSFMIATPETGVDSISITYALLDPIMTFFRPFATFITASTAGIIENIFDKGESSIQDDKIITTNLESPSKTSCSKSDCYEDKSDCFNEIEQEPHFYSRVKEGITYAYVDLVKDIGKWLLLGIALAGAITHIIPSELLSQYLGGGVISMLIILLVGIPLYICATASTPIAASLIVSGASPGVAFVFLLAGPATNIVTLTMVTQFLGKRTAAVYLSVIVLFSMIFGLILDHIYYVLNIEVAFIVGAASEILPDEIKLVSAIILAIMIINSMNVASLVTRRR</sequence>
<feature type="transmembrane region" description="Helical" evidence="7">
    <location>
        <begin position="62"/>
        <end position="83"/>
    </location>
</feature>
<dbReference type="AlphaFoldDB" id="A0A3R7VTZ0"/>
<protein>
    <submittedName>
        <fullName evidence="8">Permease</fullName>
    </submittedName>
</protein>
<evidence type="ECO:0000256" key="6">
    <source>
        <dbReference type="ARBA" id="ARBA00023136"/>
    </source>
</evidence>
<keyword evidence="5 7" id="KW-1133">Transmembrane helix</keyword>
<dbReference type="GO" id="GO:0005886">
    <property type="term" value="C:plasma membrane"/>
    <property type="evidence" value="ECO:0007669"/>
    <property type="project" value="UniProtKB-SubCell"/>
</dbReference>
<organism evidence="8 9">
    <name type="scientific">Methanosalsum natronophilum</name>
    <dbReference type="NCBI Taxonomy" id="768733"/>
    <lineage>
        <taxon>Archaea</taxon>
        <taxon>Methanobacteriati</taxon>
        <taxon>Methanobacteriota</taxon>
        <taxon>Stenosarchaea group</taxon>
        <taxon>Methanomicrobia</taxon>
        <taxon>Methanosarcinales</taxon>
        <taxon>Methanosarcinaceae</taxon>
        <taxon>Methanosalsum</taxon>
    </lineage>
</organism>
<feature type="transmembrane region" description="Helical" evidence="7">
    <location>
        <begin position="235"/>
        <end position="256"/>
    </location>
</feature>
<feature type="transmembrane region" description="Helical" evidence="7">
    <location>
        <begin position="350"/>
        <end position="370"/>
    </location>
</feature>
<proteinExistence type="inferred from homology"/>